<evidence type="ECO:0000313" key="1">
    <source>
        <dbReference type="EMBL" id="MFI1967270.1"/>
    </source>
</evidence>
<name>A0ABW7UXD9_9ACTN</name>
<accession>A0ABW7UXD9</accession>
<organism evidence="1 2">
    <name type="scientific">Streptomyces pathocidini</name>
    <dbReference type="NCBI Taxonomy" id="1650571"/>
    <lineage>
        <taxon>Bacteria</taxon>
        <taxon>Bacillati</taxon>
        <taxon>Actinomycetota</taxon>
        <taxon>Actinomycetes</taxon>
        <taxon>Kitasatosporales</taxon>
        <taxon>Streptomycetaceae</taxon>
        <taxon>Streptomyces</taxon>
    </lineage>
</organism>
<dbReference type="RefSeq" id="WP_240483605.1">
    <property type="nucleotide sequence ID" value="NZ_JBEZHZ010000036.1"/>
</dbReference>
<evidence type="ECO:0000313" key="2">
    <source>
        <dbReference type="Proteomes" id="UP001611548"/>
    </source>
</evidence>
<gene>
    <name evidence="1" type="ORF">ACH429_24650</name>
</gene>
<proteinExistence type="predicted"/>
<dbReference type="Proteomes" id="UP001611548">
    <property type="component" value="Unassembled WGS sequence"/>
</dbReference>
<sequence>MRPPHDSSMGGGIHHSPTPIYDALYAEYRRSFKALPGDRSGEEDMGFKPFGAIGSGAREHRGAWDRIGSWETIARGLHRAGAPALPPARRDENEPGQ</sequence>
<reference evidence="1 2" key="1">
    <citation type="submission" date="2024-10" db="EMBL/GenBank/DDBJ databases">
        <title>The Natural Products Discovery Center: Release of the First 8490 Sequenced Strains for Exploring Actinobacteria Biosynthetic Diversity.</title>
        <authorList>
            <person name="Kalkreuter E."/>
            <person name="Kautsar S.A."/>
            <person name="Yang D."/>
            <person name="Bader C.D."/>
            <person name="Teijaro C.N."/>
            <person name="Fluegel L."/>
            <person name="Davis C.M."/>
            <person name="Simpson J.R."/>
            <person name="Lauterbach L."/>
            <person name="Steele A.D."/>
            <person name="Gui C."/>
            <person name="Meng S."/>
            <person name="Li G."/>
            <person name="Viehrig K."/>
            <person name="Ye F."/>
            <person name="Su P."/>
            <person name="Kiefer A.F."/>
            <person name="Nichols A."/>
            <person name="Cepeda A.J."/>
            <person name="Yan W."/>
            <person name="Fan B."/>
            <person name="Jiang Y."/>
            <person name="Adhikari A."/>
            <person name="Zheng C.-J."/>
            <person name="Schuster L."/>
            <person name="Cowan T.M."/>
            <person name="Smanski M.J."/>
            <person name="Chevrette M.G."/>
            <person name="De Carvalho L.P.S."/>
            <person name="Shen B."/>
        </authorList>
    </citation>
    <scope>NUCLEOTIDE SEQUENCE [LARGE SCALE GENOMIC DNA]</scope>
    <source>
        <strain evidence="1 2">NPDC020327</strain>
    </source>
</reference>
<comment type="caution">
    <text evidence="1">The sequence shown here is derived from an EMBL/GenBank/DDBJ whole genome shotgun (WGS) entry which is preliminary data.</text>
</comment>
<dbReference type="EMBL" id="JBIRWE010000016">
    <property type="protein sequence ID" value="MFI1967270.1"/>
    <property type="molecule type" value="Genomic_DNA"/>
</dbReference>
<keyword evidence="2" id="KW-1185">Reference proteome</keyword>
<protein>
    <submittedName>
        <fullName evidence="1">Uncharacterized protein</fullName>
    </submittedName>
</protein>